<dbReference type="Pfam" id="PF06271">
    <property type="entry name" value="RDD"/>
    <property type="match status" value="1"/>
</dbReference>
<dbReference type="EMBL" id="RYYV01000006">
    <property type="protein sequence ID" value="RUL75956.1"/>
    <property type="molecule type" value="Genomic_DNA"/>
</dbReference>
<keyword evidence="9" id="KW-1185">Reference proteome</keyword>
<feature type="domain" description="RDD" evidence="7">
    <location>
        <begin position="19"/>
        <end position="165"/>
    </location>
</feature>
<name>A0A3S0WW07_9GAMM</name>
<dbReference type="Proteomes" id="UP000274358">
    <property type="component" value="Unassembled WGS sequence"/>
</dbReference>
<keyword evidence="3 6" id="KW-0812">Transmembrane</keyword>
<dbReference type="GO" id="GO:0005886">
    <property type="term" value="C:plasma membrane"/>
    <property type="evidence" value="ECO:0007669"/>
    <property type="project" value="UniProtKB-SubCell"/>
</dbReference>
<dbReference type="RefSeq" id="WP_126684521.1">
    <property type="nucleotide sequence ID" value="NZ_RYYV01000006.1"/>
</dbReference>
<dbReference type="PANTHER" id="PTHR36115:SF6">
    <property type="entry name" value="PROLINE-RICH ANTIGEN HOMOLOG"/>
    <property type="match status" value="1"/>
</dbReference>
<evidence type="ECO:0000256" key="2">
    <source>
        <dbReference type="ARBA" id="ARBA00022475"/>
    </source>
</evidence>
<proteinExistence type="predicted"/>
<feature type="transmembrane region" description="Helical" evidence="6">
    <location>
        <begin position="188"/>
        <end position="209"/>
    </location>
</feature>
<feature type="transmembrane region" description="Helical" evidence="6">
    <location>
        <begin position="53"/>
        <end position="72"/>
    </location>
</feature>
<keyword evidence="2" id="KW-1003">Cell membrane</keyword>
<evidence type="ECO:0000313" key="9">
    <source>
        <dbReference type="Proteomes" id="UP000274358"/>
    </source>
</evidence>
<keyword evidence="4 6" id="KW-1133">Transmembrane helix</keyword>
<sequence>MDALQENGQLNELPTLTIAKFWPRLGALFIDLLIVGAVGYVLGIFLFDTLARLGVYARIVGFVIAVSYFGILHSRIGNGQTLAKRWLGLRVVDGRGLCLSLPRSLLRYTVLGLPFFLNYLPVDFGVTALSIETLISIILFGGMLSIFYLYLFNRRTRQSLHDLIVGTYVVNVNPPGLRIPSVTLWRGHLLVVGLIALFALVMPSLATIITRHPSFQPILEVQQRLQQQPHVRNAGFMEGETVVYSNTGNRTIGYLQAELTLDAPMTSDPDVAKAAARIIRTAYPEKSQRVPIVVRLVYGYNMIIAARWNSQAYRYEPGELP</sequence>
<keyword evidence="5 6" id="KW-0472">Membrane</keyword>
<dbReference type="AlphaFoldDB" id="A0A3S0WW07"/>
<evidence type="ECO:0000256" key="1">
    <source>
        <dbReference type="ARBA" id="ARBA00004651"/>
    </source>
</evidence>
<evidence type="ECO:0000256" key="3">
    <source>
        <dbReference type="ARBA" id="ARBA00022692"/>
    </source>
</evidence>
<protein>
    <submittedName>
        <fullName evidence="8">RDD family protein</fullName>
    </submittedName>
</protein>
<evidence type="ECO:0000313" key="8">
    <source>
        <dbReference type="EMBL" id="RUL75956.1"/>
    </source>
</evidence>
<evidence type="ECO:0000259" key="7">
    <source>
        <dbReference type="Pfam" id="PF06271"/>
    </source>
</evidence>
<comment type="caution">
    <text evidence="8">The sequence shown here is derived from an EMBL/GenBank/DDBJ whole genome shotgun (WGS) entry which is preliminary data.</text>
</comment>
<evidence type="ECO:0000256" key="6">
    <source>
        <dbReference type="SAM" id="Phobius"/>
    </source>
</evidence>
<evidence type="ECO:0000256" key="4">
    <source>
        <dbReference type="ARBA" id="ARBA00022989"/>
    </source>
</evidence>
<evidence type="ECO:0000256" key="5">
    <source>
        <dbReference type="ARBA" id="ARBA00023136"/>
    </source>
</evidence>
<feature type="transmembrane region" description="Helical" evidence="6">
    <location>
        <begin position="128"/>
        <end position="151"/>
    </location>
</feature>
<gene>
    <name evidence="8" type="ORF">EKH80_09530</name>
</gene>
<feature type="transmembrane region" description="Helical" evidence="6">
    <location>
        <begin position="25"/>
        <end position="47"/>
    </location>
</feature>
<accession>A0A3S0WW07</accession>
<dbReference type="PANTHER" id="PTHR36115">
    <property type="entry name" value="PROLINE-RICH ANTIGEN HOMOLOG-RELATED"/>
    <property type="match status" value="1"/>
</dbReference>
<dbReference type="InterPro" id="IPR010432">
    <property type="entry name" value="RDD"/>
</dbReference>
<dbReference type="OrthoDB" id="9787732at2"/>
<organism evidence="8 9">
    <name type="scientific">Dyella choica</name>
    <dbReference type="NCBI Taxonomy" id="1927959"/>
    <lineage>
        <taxon>Bacteria</taxon>
        <taxon>Pseudomonadati</taxon>
        <taxon>Pseudomonadota</taxon>
        <taxon>Gammaproteobacteria</taxon>
        <taxon>Lysobacterales</taxon>
        <taxon>Rhodanobacteraceae</taxon>
        <taxon>Dyella</taxon>
    </lineage>
</organism>
<comment type="subcellular location">
    <subcellularLocation>
        <location evidence="1">Cell membrane</location>
        <topology evidence="1">Multi-pass membrane protein</topology>
    </subcellularLocation>
</comment>
<dbReference type="InterPro" id="IPR051791">
    <property type="entry name" value="Pra-immunoreactive"/>
</dbReference>
<reference evidence="8 9" key="1">
    <citation type="submission" date="2018-12" db="EMBL/GenBank/DDBJ databases">
        <title>Dyella dinghuensis sp. nov. DHOA06 and Dyella choica sp. nov. 4M-K27, isolated from forest soil.</title>
        <authorList>
            <person name="Qiu L.-H."/>
            <person name="Gao Z.-H."/>
        </authorList>
    </citation>
    <scope>NUCLEOTIDE SEQUENCE [LARGE SCALE GENOMIC DNA]</scope>
    <source>
        <strain evidence="8 9">4M-K27</strain>
    </source>
</reference>